<dbReference type="KEGG" id="zmk:HG535_0C01110"/>
<dbReference type="Pfam" id="PF13185">
    <property type="entry name" value="GAF_2"/>
    <property type="match status" value="1"/>
</dbReference>
<dbReference type="AlphaFoldDB" id="A0A7H9B1X7"/>
<dbReference type="PROSITE" id="PS01320">
    <property type="entry name" value="UPF0067"/>
    <property type="match status" value="1"/>
</dbReference>
<evidence type="ECO:0000259" key="2">
    <source>
        <dbReference type="Pfam" id="PF13185"/>
    </source>
</evidence>
<evidence type="ECO:0000256" key="1">
    <source>
        <dbReference type="ARBA" id="ARBA00038454"/>
    </source>
</evidence>
<dbReference type="EMBL" id="CP058606">
    <property type="protein sequence ID" value="QLG71762.1"/>
    <property type="molecule type" value="Genomic_DNA"/>
</dbReference>
<name>A0A7H9B1X7_ZYGMR</name>
<dbReference type="FunFam" id="3.30.450.40:FF:000008">
    <property type="entry name" value="GAF domain-containing proteins"/>
    <property type="match status" value="1"/>
</dbReference>
<dbReference type="InterPro" id="IPR051330">
    <property type="entry name" value="Phosphatase_reg/MetRdx"/>
</dbReference>
<comment type="similarity">
    <text evidence="1">Belongs to the free Met sulfoxide reductase family.</text>
</comment>
<dbReference type="GO" id="GO:0005829">
    <property type="term" value="C:cytosol"/>
    <property type="evidence" value="ECO:0007669"/>
    <property type="project" value="TreeGrafter"/>
</dbReference>
<dbReference type="PANTHER" id="PTHR21021">
    <property type="entry name" value="GAF/PUTATIVE CYTOSKELETAL PROTEIN"/>
    <property type="match status" value="1"/>
</dbReference>
<dbReference type="GO" id="GO:0033745">
    <property type="term" value="F:L-methionine-(R)-S-oxide reductase activity"/>
    <property type="evidence" value="ECO:0007669"/>
    <property type="project" value="TreeGrafter"/>
</dbReference>
<feature type="domain" description="GAF" evidence="2">
    <location>
        <begin position="63"/>
        <end position="170"/>
    </location>
</feature>
<dbReference type="InterPro" id="IPR029016">
    <property type="entry name" value="GAF-like_dom_sf"/>
</dbReference>
<keyword evidence="4" id="KW-1185">Reference proteome</keyword>
<evidence type="ECO:0000313" key="3">
    <source>
        <dbReference type="EMBL" id="QLG71762.1"/>
    </source>
</evidence>
<dbReference type="Gene3D" id="3.30.450.40">
    <property type="match status" value="1"/>
</dbReference>
<dbReference type="Proteomes" id="UP000509704">
    <property type="component" value="Chromosome 3"/>
</dbReference>
<sequence>MGYHANLADFSDVDDRKEEALKMLLENYKALTIDQNNWVCNLSNASSLIWHCYRSLSIDINWAGFYFVNDDKKELLLGPFQGKVACQTIPFGKGICGVAAATQETQLVEDVDKAPHHIACDGDTKSEIVVPIVNNGTKRTLAVIDIDCRDFNAFEDLDKEYLEQLGKLIGETCIF</sequence>
<dbReference type="RefSeq" id="XP_037143490.1">
    <property type="nucleotide sequence ID" value="XM_037287595.1"/>
</dbReference>
<organism evidence="3 4">
    <name type="scientific">Zygotorulaspora mrakii</name>
    <name type="common">Zygosaccharomyces mrakii</name>
    <dbReference type="NCBI Taxonomy" id="42260"/>
    <lineage>
        <taxon>Eukaryota</taxon>
        <taxon>Fungi</taxon>
        <taxon>Dikarya</taxon>
        <taxon>Ascomycota</taxon>
        <taxon>Saccharomycotina</taxon>
        <taxon>Saccharomycetes</taxon>
        <taxon>Saccharomycetales</taxon>
        <taxon>Saccharomycetaceae</taxon>
        <taxon>Zygotorulaspora</taxon>
    </lineage>
</organism>
<gene>
    <name evidence="3" type="ORF">HG535_0C01110</name>
</gene>
<dbReference type="InterPro" id="IPR003018">
    <property type="entry name" value="GAF"/>
</dbReference>
<accession>A0A7H9B1X7</accession>
<dbReference type="InterPro" id="IPR000614">
    <property type="entry name" value="FRMsr_CS"/>
</dbReference>
<protein>
    <recommendedName>
        <fullName evidence="2">GAF domain-containing protein</fullName>
    </recommendedName>
</protein>
<evidence type="ECO:0000313" key="4">
    <source>
        <dbReference type="Proteomes" id="UP000509704"/>
    </source>
</evidence>
<dbReference type="SUPFAM" id="SSF55781">
    <property type="entry name" value="GAF domain-like"/>
    <property type="match status" value="1"/>
</dbReference>
<dbReference type="GeneID" id="59235458"/>
<proteinExistence type="inferred from homology"/>
<reference evidence="3 4" key="1">
    <citation type="submission" date="2020-07" db="EMBL/GenBank/DDBJ databases">
        <title>The yeast mating-type switching endonuclease HO is a domesticated member of an unorthodox homing genetic element family.</title>
        <authorList>
            <person name="Coughlan A.Y."/>
            <person name="Lombardi L."/>
            <person name="Braun-Galleani S."/>
            <person name="Martos A.R."/>
            <person name="Galeote V."/>
            <person name="Bigey F."/>
            <person name="Dequin S."/>
            <person name="Byrne K.P."/>
            <person name="Wolfe K.H."/>
        </authorList>
    </citation>
    <scope>NUCLEOTIDE SEQUENCE [LARGE SCALE GENOMIC DNA]</scope>
    <source>
        <strain evidence="3 4">NRRL Y-6702</strain>
    </source>
</reference>
<dbReference type="OrthoDB" id="15735at2759"/>
<dbReference type="PANTHER" id="PTHR21021:SF15">
    <property type="entry name" value="FREE METHIONINE-R-SULFOXIDE REDUCTASE"/>
    <property type="match status" value="1"/>
</dbReference>